<dbReference type="STRING" id="572480.Arnit_1050"/>
<dbReference type="OrthoDB" id="5349051at2"/>
<dbReference type="RefSeq" id="WP_013134857.1">
    <property type="nucleotide sequence ID" value="NC_014166.1"/>
</dbReference>
<evidence type="ECO:0000313" key="1">
    <source>
        <dbReference type="EMBL" id="ADG92712.1"/>
    </source>
</evidence>
<evidence type="ECO:0000313" key="2">
    <source>
        <dbReference type="Proteomes" id="UP000000939"/>
    </source>
</evidence>
<dbReference type="Proteomes" id="UP000000939">
    <property type="component" value="Chromosome"/>
</dbReference>
<dbReference type="HOGENOM" id="CLU_184583_0_0_7"/>
<dbReference type="eggNOG" id="ENOG5032MQW">
    <property type="taxonomic scope" value="Bacteria"/>
</dbReference>
<proteinExistence type="predicted"/>
<accession>D5V3D0</accession>
<reference evidence="1 2" key="1">
    <citation type="journal article" date="2010" name="Stand. Genomic Sci.">
        <title>Complete genome sequence of Arcobacter nitrofigilis type strain (CI).</title>
        <authorList>
            <person name="Pati A."/>
            <person name="Gronow S."/>
            <person name="Lapidus A."/>
            <person name="Copeland A."/>
            <person name="Glavina Del Rio T."/>
            <person name="Nolan M."/>
            <person name="Lucas S."/>
            <person name="Tice H."/>
            <person name="Cheng J.F."/>
            <person name="Han C."/>
            <person name="Chertkov O."/>
            <person name="Bruce D."/>
            <person name="Tapia R."/>
            <person name="Goodwin L."/>
            <person name="Pitluck S."/>
            <person name="Liolios K."/>
            <person name="Ivanova N."/>
            <person name="Mavromatis K."/>
            <person name="Chen A."/>
            <person name="Palaniappan K."/>
            <person name="Land M."/>
            <person name="Hauser L."/>
            <person name="Chang Y.J."/>
            <person name="Jeffries C.D."/>
            <person name="Detter J.C."/>
            <person name="Rohde M."/>
            <person name="Goker M."/>
            <person name="Bristow J."/>
            <person name="Eisen J.A."/>
            <person name="Markowitz V."/>
            <person name="Hugenholtz P."/>
            <person name="Klenk H.P."/>
            <person name="Kyrpides N.C."/>
        </authorList>
    </citation>
    <scope>NUCLEOTIDE SEQUENCE [LARGE SCALE GENOMIC DNA]</scope>
    <source>
        <strain evidence="2">ATCC 33309 / DSM 7299 / CCUG 15893 / LMG 7604 / NCTC 12251 / CI</strain>
    </source>
</reference>
<dbReference type="EMBL" id="CP001999">
    <property type="protein sequence ID" value="ADG92712.1"/>
    <property type="molecule type" value="Genomic_DNA"/>
</dbReference>
<name>D5V3D0_ARCNC</name>
<keyword evidence="2" id="KW-1185">Reference proteome</keyword>
<organism evidence="1 2">
    <name type="scientific">Arcobacter nitrofigilis (strain ATCC 33309 / DSM 7299 / CCUG 15893 / LMG 7604 / NCTC 12251 / CI)</name>
    <name type="common">Campylobacter nitrofigilis</name>
    <dbReference type="NCBI Taxonomy" id="572480"/>
    <lineage>
        <taxon>Bacteria</taxon>
        <taxon>Pseudomonadati</taxon>
        <taxon>Campylobacterota</taxon>
        <taxon>Epsilonproteobacteria</taxon>
        <taxon>Campylobacterales</taxon>
        <taxon>Arcobacteraceae</taxon>
        <taxon>Arcobacter</taxon>
    </lineage>
</organism>
<dbReference type="InterPro" id="IPR013502">
    <property type="entry name" value="Uncharacterised_AF0941"/>
</dbReference>
<sequence length="85" mass="10063">MTIQEKLLNLVHNEVIPDVEDYLDELFELVASKKSDDKTKEEIKYMQEMRKEFQDLIDDLEAGEIDDEEAQEIIDEIIDMKSLEE</sequence>
<dbReference type="AlphaFoldDB" id="D5V3D0"/>
<dbReference type="Pfam" id="PF14591">
    <property type="entry name" value="AF0941-like"/>
    <property type="match status" value="1"/>
</dbReference>
<dbReference type="KEGG" id="ant:Arnit_1050"/>
<gene>
    <name evidence="1" type="ordered locus">Arnit_1050</name>
</gene>
<protein>
    <submittedName>
        <fullName evidence="1">Uncharacterized protein</fullName>
    </submittedName>
</protein>